<evidence type="ECO:0000313" key="3">
    <source>
        <dbReference type="Proteomes" id="UP000070452"/>
    </source>
</evidence>
<gene>
    <name evidence="2" type="ORF">AWT83_11165</name>
</gene>
<feature type="transmembrane region" description="Helical" evidence="1">
    <location>
        <begin position="20"/>
        <end position="49"/>
    </location>
</feature>
<reference evidence="2 3" key="1">
    <citation type="submission" date="2016-01" db="EMBL/GenBank/DDBJ databases">
        <title>Molecular Mechanisms for transfer of large genomic segments between Enterococcus faecium strains.</title>
        <authorList>
            <person name="Garcia-Solache M.A."/>
            <person name="Lebreton F."/>
            <person name="Mclaughlin R.E."/>
            <person name="Whiteaker J.D."/>
            <person name="Gilmore M.S."/>
            <person name="Rice L.B."/>
        </authorList>
    </citation>
    <scope>NUCLEOTIDE SEQUENCE [LARGE SCALE GENOMIC DNA]</scope>
    <source>
        <strain evidence="2 3">D344RRF x C68</strain>
    </source>
</reference>
<accession>A0A132P9I4</accession>
<dbReference type="AlphaFoldDB" id="A0A132P9I4"/>
<dbReference type="RefSeq" id="WP_025477422.1">
    <property type="nucleotide sequence ID" value="NZ_JAHQCZ010000001.1"/>
</dbReference>
<dbReference type="Proteomes" id="UP000070452">
    <property type="component" value="Unassembled WGS sequence"/>
</dbReference>
<sequence>MNSNRGNKMEYNGSMRIVQIIFWIASGIVIIGGVFLMLPSLIFPFFALISPKIPEPEITYGEFPFRIEYELDGQINIIEDTVIAEFNGCEFSAGSMKRERRWRSRLASGREDLPFGDDLGIYFSRGSAQYYMGKNVQSMSLKPHIALRNLEEGFKREVDFILGESGYIRTVLNFGEAQEVLTQYGITLINWEISEPIVNNFGD</sequence>
<evidence type="ECO:0000313" key="2">
    <source>
        <dbReference type="EMBL" id="KWX19001.1"/>
    </source>
</evidence>
<organism evidence="2 3">
    <name type="scientific">Enterococcus faecium</name>
    <name type="common">Streptococcus faecium</name>
    <dbReference type="NCBI Taxonomy" id="1352"/>
    <lineage>
        <taxon>Bacteria</taxon>
        <taxon>Bacillati</taxon>
        <taxon>Bacillota</taxon>
        <taxon>Bacilli</taxon>
        <taxon>Lactobacillales</taxon>
        <taxon>Enterococcaceae</taxon>
        <taxon>Enterococcus</taxon>
    </lineage>
</organism>
<dbReference type="EMBL" id="LRHK01000001">
    <property type="protein sequence ID" value="KWX19001.1"/>
    <property type="molecule type" value="Genomic_DNA"/>
</dbReference>
<keyword evidence="1" id="KW-0472">Membrane</keyword>
<keyword evidence="1" id="KW-1133">Transmembrane helix</keyword>
<name>A0A132P9I4_ENTFC</name>
<keyword evidence="1" id="KW-0812">Transmembrane</keyword>
<proteinExistence type="predicted"/>
<evidence type="ECO:0000256" key="1">
    <source>
        <dbReference type="SAM" id="Phobius"/>
    </source>
</evidence>
<protein>
    <submittedName>
        <fullName evidence="2">Uncharacterized protein</fullName>
    </submittedName>
</protein>
<comment type="caution">
    <text evidence="2">The sequence shown here is derived from an EMBL/GenBank/DDBJ whole genome shotgun (WGS) entry which is preliminary data.</text>
</comment>